<evidence type="ECO:0000256" key="1">
    <source>
        <dbReference type="SAM" id="MobiDB-lite"/>
    </source>
</evidence>
<organism evidence="2 3">
    <name type="scientific">Muraenolepis orangiensis</name>
    <name type="common">Patagonian moray cod</name>
    <dbReference type="NCBI Taxonomy" id="630683"/>
    <lineage>
        <taxon>Eukaryota</taxon>
        <taxon>Metazoa</taxon>
        <taxon>Chordata</taxon>
        <taxon>Craniata</taxon>
        <taxon>Vertebrata</taxon>
        <taxon>Euteleostomi</taxon>
        <taxon>Actinopterygii</taxon>
        <taxon>Neopterygii</taxon>
        <taxon>Teleostei</taxon>
        <taxon>Neoteleostei</taxon>
        <taxon>Acanthomorphata</taxon>
        <taxon>Zeiogadaria</taxon>
        <taxon>Gadariae</taxon>
        <taxon>Gadiformes</taxon>
        <taxon>Muraenolepidoidei</taxon>
        <taxon>Muraenolepididae</taxon>
        <taxon>Muraenolepis</taxon>
    </lineage>
</organism>
<sequence length="85" mass="9313">MGFGSSREPQPSHGLRCITPMMYSCQEPEVKSSPHPSTTACREQSAAFPGGNAEDEKARTHTLPPVSPTHECRIRVLLREQAATH</sequence>
<reference evidence="2" key="1">
    <citation type="submission" date="2022-07" db="EMBL/GenBank/DDBJ databases">
        <title>Chromosome-level genome of Muraenolepis orangiensis.</title>
        <authorList>
            <person name="Kim J."/>
        </authorList>
    </citation>
    <scope>NUCLEOTIDE SEQUENCE</scope>
    <source>
        <strain evidence="2">KU_S4_2022</strain>
        <tissue evidence="2">Muscle</tissue>
    </source>
</reference>
<feature type="region of interest" description="Disordered" evidence="1">
    <location>
        <begin position="27"/>
        <end position="68"/>
    </location>
</feature>
<evidence type="ECO:0000313" key="2">
    <source>
        <dbReference type="EMBL" id="KAJ3596506.1"/>
    </source>
</evidence>
<comment type="caution">
    <text evidence="2">The sequence shown here is derived from an EMBL/GenBank/DDBJ whole genome shotgun (WGS) entry which is preliminary data.</text>
</comment>
<dbReference type="Proteomes" id="UP001148018">
    <property type="component" value="Unassembled WGS sequence"/>
</dbReference>
<evidence type="ECO:0000313" key="3">
    <source>
        <dbReference type="Proteomes" id="UP001148018"/>
    </source>
</evidence>
<protein>
    <submittedName>
        <fullName evidence="2">Uncharacterized protein</fullName>
    </submittedName>
</protein>
<name>A0A9Q0DZC0_9TELE</name>
<keyword evidence="3" id="KW-1185">Reference proteome</keyword>
<gene>
    <name evidence="2" type="ORF">NHX12_002913</name>
</gene>
<accession>A0A9Q0DZC0</accession>
<dbReference type="AlphaFoldDB" id="A0A9Q0DZC0"/>
<proteinExistence type="predicted"/>
<dbReference type="EMBL" id="JANIIK010000110">
    <property type="protein sequence ID" value="KAJ3596506.1"/>
    <property type="molecule type" value="Genomic_DNA"/>
</dbReference>